<sequence>MGTTLSGETRSSGTQNPGPPASRTQRFRSWFLSEESSVHGDLQGPHGRRPADREGHPWWKVMCLSGVDYFSTLGYQPAIAALAAGLLSPFATLVLVVVTLGAALPIYLRVARESPRGAGSIRMLERMLSSWSAKLFVLVLLGFTVTDFMITMTLSTADAAAHIEANPFAPAWLHDHRVLITLALLALLAAVFLRGFRETINLAVWLVGVFLALNVVVIGAAALRIAAQPGLLSGWSSAALTSHGSPWFAIALVLLVFPKLALGLSGFETGVLVMPQIRGEGATPAARTRSRIRGAGKLLTAAAVTMSALLASSSLVTAVLIPQEQFRPGGQADGRALAYLAHELLGEAFGTAYDVSTSLILWFAGASAMAGLLNLVPRYLPRYGMAPEWARASRPLVLVFSAIAVVVTLIFDADVEAQGGAYATGVLVLMTSAGVAVTLSAKMAHQRGWFLFYGAVATTFVYVTVANMIERPDGLRIALVFIAGILAVSLLSRWARSYELRTTSVTLDAAAEELIRARPGRPLHLIAHKPDNCTLADYIEKRQREGRSHKMGAEKNILFVEVTIADPSEFRSELHVEGRTVGRYGVLYLSGATVPNDIAALALRIRDMTGQIPHLYLDWSRGSPLRNTLDFLLFGQGQIAPTAHEVLRRAEPDEKRRPVVHVS</sequence>
<feature type="transmembrane region" description="Helical" evidence="2">
    <location>
        <begin position="247"/>
        <end position="267"/>
    </location>
</feature>
<keyword evidence="4" id="KW-1185">Reference proteome</keyword>
<feature type="region of interest" description="Disordered" evidence="1">
    <location>
        <begin position="1"/>
        <end position="26"/>
    </location>
</feature>
<dbReference type="Gene3D" id="1.20.1740.10">
    <property type="entry name" value="Amino acid/polyamine transporter I"/>
    <property type="match status" value="1"/>
</dbReference>
<keyword evidence="2" id="KW-0812">Transmembrane</keyword>
<comment type="caution">
    <text evidence="3">The sequence shown here is derived from an EMBL/GenBank/DDBJ whole genome shotgun (WGS) entry which is preliminary data.</text>
</comment>
<feature type="transmembrane region" description="Helical" evidence="2">
    <location>
        <begin position="475"/>
        <end position="495"/>
    </location>
</feature>
<evidence type="ECO:0000256" key="1">
    <source>
        <dbReference type="SAM" id="MobiDB-lite"/>
    </source>
</evidence>
<feature type="transmembrane region" description="Helical" evidence="2">
    <location>
        <begin position="450"/>
        <end position="469"/>
    </location>
</feature>
<keyword evidence="2" id="KW-1133">Transmembrane helix</keyword>
<feature type="transmembrane region" description="Helical" evidence="2">
    <location>
        <begin position="298"/>
        <end position="321"/>
    </location>
</feature>
<evidence type="ECO:0000313" key="4">
    <source>
        <dbReference type="Proteomes" id="UP001139502"/>
    </source>
</evidence>
<dbReference type="AlphaFoldDB" id="A0A9X2HG97"/>
<keyword evidence="2" id="KW-0472">Membrane</keyword>
<organism evidence="3 4">
    <name type="scientific">Rothia santali</name>
    <dbReference type="NCBI Taxonomy" id="2949643"/>
    <lineage>
        <taxon>Bacteria</taxon>
        <taxon>Bacillati</taxon>
        <taxon>Actinomycetota</taxon>
        <taxon>Actinomycetes</taxon>
        <taxon>Micrococcales</taxon>
        <taxon>Micrococcaceae</taxon>
        <taxon>Rothia</taxon>
    </lineage>
</organism>
<dbReference type="EMBL" id="JANAFB010000056">
    <property type="protein sequence ID" value="MCP3427152.1"/>
    <property type="molecule type" value="Genomic_DNA"/>
</dbReference>
<reference evidence="3" key="1">
    <citation type="submission" date="2022-06" db="EMBL/GenBank/DDBJ databases">
        <title>Rothia sp. isolated from sandalwood seedling.</title>
        <authorList>
            <person name="Tuikhar N."/>
            <person name="Kirdat K."/>
            <person name="Thorat V."/>
            <person name="Swetha P."/>
            <person name="Padma S."/>
            <person name="Sundararaj R."/>
            <person name="Yadav A."/>
        </authorList>
    </citation>
    <scope>NUCLEOTIDE SEQUENCE</scope>
    <source>
        <strain evidence="3">AR01</strain>
    </source>
</reference>
<feature type="transmembrane region" description="Helical" evidence="2">
    <location>
        <begin position="359"/>
        <end position="376"/>
    </location>
</feature>
<feature type="transmembrane region" description="Helical" evidence="2">
    <location>
        <begin position="203"/>
        <end position="227"/>
    </location>
</feature>
<proteinExistence type="predicted"/>
<accession>A0A9X2HG97</accession>
<feature type="transmembrane region" description="Helical" evidence="2">
    <location>
        <begin position="177"/>
        <end position="196"/>
    </location>
</feature>
<feature type="transmembrane region" description="Helical" evidence="2">
    <location>
        <begin position="419"/>
        <end position="438"/>
    </location>
</feature>
<dbReference type="RefSeq" id="WP_254168852.1">
    <property type="nucleotide sequence ID" value="NZ_JANAFB010000056.1"/>
</dbReference>
<feature type="transmembrane region" description="Helical" evidence="2">
    <location>
        <begin position="78"/>
        <end position="110"/>
    </location>
</feature>
<name>A0A9X2HG97_9MICC</name>
<evidence type="ECO:0000256" key="2">
    <source>
        <dbReference type="SAM" id="Phobius"/>
    </source>
</evidence>
<feature type="transmembrane region" description="Helical" evidence="2">
    <location>
        <begin position="396"/>
        <end position="413"/>
    </location>
</feature>
<evidence type="ECO:0000313" key="3">
    <source>
        <dbReference type="EMBL" id="MCP3427152.1"/>
    </source>
</evidence>
<dbReference type="Proteomes" id="UP001139502">
    <property type="component" value="Unassembled WGS sequence"/>
</dbReference>
<feature type="transmembrane region" description="Helical" evidence="2">
    <location>
        <begin position="131"/>
        <end position="157"/>
    </location>
</feature>
<gene>
    <name evidence="3" type="ORF">NBM05_14325</name>
</gene>
<feature type="compositionally biased region" description="Polar residues" evidence="1">
    <location>
        <begin position="1"/>
        <end position="16"/>
    </location>
</feature>
<protein>
    <submittedName>
        <fullName evidence="3">Amino acid transporter</fullName>
    </submittedName>
</protein>